<evidence type="ECO:0000313" key="2">
    <source>
        <dbReference type="Proteomes" id="UP000177269"/>
    </source>
</evidence>
<gene>
    <name evidence="1" type="ORF">A3G52_03425</name>
</gene>
<evidence type="ECO:0000313" key="1">
    <source>
        <dbReference type="EMBL" id="OHA41859.1"/>
    </source>
</evidence>
<organism evidence="1 2">
    <name type="scientific">Candidatus Taylorbacteria bacterium RIFCSPLOWO2_12_FULL_43_20</name>
    <dbReference type="NCBI Taxonomy" id="1802332"/>
    <lineage>
        <taxon>Bacteria</taxon>
        <taxon>Candidatus Tayloriibacteriota</taxon>
    </lineage>
</organism>
<dbReference type="SUPFAM" id="SSF53756">
    <property type="entry name" value="UDP-Glycosyltransferase/glycogen phosphorylase"/>
    <property type="match status" value="1"/>
</dbReference>
<accession>A0A1G2P2B1</accession>
<dbReference type="AlphaFoldDB" id="A0A1G2P2B1"/>
<reference evidence="1 2" key="1">
    <citation type="journal article" date="2016" name="Nat. Commun.">
        <title>Thousands of microbial genomes shed light on interconnected biogeochemical processes in an aquifer system.</title>
        <authorList>
            <person name="Anantharaman K."/>
            <person name="Brown C.T."/>
            <person name="Hug L.A."/>
            <person name="Sharon I."/>
            <person name="Castelle C.J."/>
            <person name="Probst A.J."/>
            <person name="Thomas B.C."/>
            <person name="Singh A."/>
            <person name="Wilkins M.J."/>
            <person name="Karaoz U."/>
            <person name="Brodie E.L."/>
            <person name="Williams K.H."/>
            <person name="Hubbard S.S."/>
            <person name="Banfield J.F."/>
        </authorList>
    </citation>
    <scope>NUCLEOTIDE SEQUENCE [LARGE SCALE GENOMIC DNA]</scope>
</reference>
<comment type="caution">
    <text evidence="1">The sequence shown here is derived from an EMBL/GenBank/DDBJ whole genome shotgun (WGS) entry which is preliminary data.</text>
</comment>
<dbReference type="Gene3D" id="3.40.50.2000">
    <property type="entry name" value="Glycogen Phosphorylase B"/>
    <property type="match status" value="1"/>
</dbReference>
<dbReference type="Proteomes" id="UP000177269">
    <property type="component" value="Unassembled WGS sequence"/>
</dbReference>
<protein>
    <recommendedName>
        <fullName evidence="3">Glycosyltransferase subfamily 4-like N-terminal domain-containing protein</fullName>
    </recommendedName>
</protein>
<proteinExistence type="predicted"/>
<name>A0A1G2P2B1_9BACT</name>
<dbReference type="Pfam" id="PF13692">
    <property type="entry name" value="Glyco_trans_1_4"/>
    <property type="match status" value="1"/>
</dbReference>
<sequence length="392" mass="44728">MKILVITPKFPLPDSGACEKDRMSGILTLKRLGFEVRVLAKYFAFQDKNQIDEWGRKHGIAVTLVEYRFKKKAADQSFIKHTNPFHWDGAANEYSDSVIQNAAEELAEVWKPELVWFDYTYLWPLYKIFKSRNIRIVTRSINFEPVHFLQEDGISLRNLAKFFPKVLSEIITVIKSEAVLAITPNEEKIYRILGSRHTSTLPLRGLASVVESEWIPRDSRPLHVFFMGASYNVHHNRKAAELILKKIAPEVERRAPGDFIFHIMGSKLPEEFASYVVGNVRYDGYVPDLHAHLRTMDVALVPSLLGAGMQQKIFEPITLGIPTIVSERGLAGYPFFNGKQVLTCHSTTDFVENVLRMKDYDLRKKLSIEAKETSAALFSTQKIDSIILDALK</sequence>
<evidence type="ECO:0008006" key="3">
    <source>
        <dbReference type="Google" id="ProtNLM"/>
    </source>
</evidence>
<dbReference type="EMBL" id="MHSK01000024">
    <property type="protein sequence ID" value="OHA41859.1"/>
    <property type="molecule type" value="Genomic_DNA"/>
</dbReference>